<accession>A0A7J8DQ87</accession>
<dbReference type="Proteomes" id="UP000550707">
    <property type="component" value="Unassembled WGS sequence"/>
</dbReference>
<proteinExistence type="predicted"/>
<protein>
    <submittedName>
        <fullName evidence="1">Uncharacterized protein</fullName>
    </submittedName>
</protein>
<evidence type="ECO:0000313" key="1">
    <source>
        <dbReference type="EMBL" id="KAF6425260.1"/>
    </source>
</evidence>
<dbReference type="InParanoid" id="A0A7J8DQ87"/>
<comment type="caution">
    <text evidence="1">The sequence shown here is derived from an EMBL/GenBank/DDBJ whole genome shotgun (WGS) entry which is preliminary data.</text>
</comment>
<keyword evidence="2" id="KW-1185">Reference proteome</keyword>
<name>A0A7J8DQ87_MOLMO</name>
<dbReference type="AlphaFoldDB" id="A0A7J8DQ87"/>
<dbReference type="PANTHER" id="PTHR45913:SF9">
    <property type="entry name" value="GENERAL TRANSCRIPTION FACTOR II-I REPEAT DOMAIN-CONTAINING PROTEIN 2-LIKE-RELATED"/>
    <property type="match status" value="1"/>
</dbReference>
<reference evidence="1 2" key="1">
    <citation type="journal article" date="2020" name="Nature">
        <title>Six reference-quality genomes reveal evolution of bat adaptations.</title>
        <authorList>
            <person name="Jebb D."/>
            <person name="Huang Z."/>
            <person name="Pippel M."/>
            <person name="Hughes G.M."/>
            <person name="Lavrichenko K."/>
            <person name="Devanna P."/>
            <person name="Winkler S."/>
            <person name="Jermiin L.S."/>
            <person name="Skirmuntt E.C."/>
            <person name="Katzourakis A."/>
            <person name="Burkitt-Gray L."/>
            <person name="Ray D.A."/>
            <person name="Sullivan K.A.M."/>
            <person name="Roscito J.G."/>
            <person name="Kirilenko B.M."/>
            <person name="Davalos L.M."/>
            <person name="Corthals A.P."/>
            <person name="Power M.L."/>
            <person name="Jones G."/>
            <person name="Ransome R.D."/>
            <person name="Dechmann D.K.N."/>
            <person name="Locatelli A.G."/>
            <person name="Puechmaille S.J."/>
            <person name="Fedrigo O."/>
            <person name="Jarvis E.D."/>
            <person name="Hiller M."/>
            <person name="Vernes S.C."/>
            <person name="Myers E.W."/>
            <person name="Teeling E.C."/>
        </authorList>
    </citation>
    <scope>NUCLEOTIDE SEQUENCE [LARGE SCALE GENOMIC DNA]</scope>
    <source>
        <strain evidence="1">MMolMol1</strain>
        <tissue evidence="1">Muscle</tissue>
    </source>
</reference>
<gene>
    <name evidence="1" type="ORF">HJG59_009300</name>
</gene>
<sequence length="130" mass="14420">MKSKQMELNIFAAPFNVEPAEVPDNLQHNIIQRQSDDELKARSNLPLPEFYQRSISNDEVPTLRRHALKHASVSEKLIAASSSFQYSPSQSQLRSRLTDANLAMQLGAAAAAIPADTTRLPKGKHFQPSP</sequence>
<evidence type="ECO:0000313" key="2">
    <source>
        <dbReference type="Proteomes" id="UP000550707"/>
    </source>
</evidence>
<organism evidence="1 2">
    <name type="scientific">Molossus molossus</name>
    <name type="common">Pallas' mastiff bat</name>
    <name type="synonym">Vespertilio molossus</name>
    <dbReference type="NCBI Taxonomy" id="27622"/>
    <lineage>
        <taxon>Eukaryota</taxon>
        <taxon>Metazoa</taxon>
        <taxon>Chordata</taxon>
        <taxon>Craniata</taxon>
        <taxon>Vertebrata</taxon>
        <taxon>Euteleostomi</taxon>
        <taxon>Mammalia</taxon>
        <taxon>Eutheria</taxon>
        <taxon>Laurasiatheria</taxon>
        <taxon>Chiroptera</taxon>
        <taxon>Yangochiroptera</taxon>
        <taxon>Molossidae</taxon>
        <taxon>Molossus</taxon>
    </lineage>
</organism>
<dbReference type="PANTHER" id="PTHR45913">
    <property type="entry name" value="EPM2A-INTERACTING PROTEIN 1"/>
    <property type="match status" value="1"/>
</dbReference>
<dbReference type="EMBL" id="JACASF010000017">
    <property type="protein sequence ID" value="KAF6425260.1"/>
    <property type="molecule type" value="Genomic_DNA"/>
</dbReference>